<gene>
    <name evidence="1" type="ORF">QFC20_005503</name>
</gene>
<sequence length="124" mass="13107">MALKLQVGHAQGVNGKYADGMKSGVKSANQRRKERIRNKKNKDGQQRATAPANLAGASSGILSAASSPEYRGAMTPSYQTSRRPMTPTYGGTASSKTPGYSDRTPGYSSRTPGYSTKSAKTPGY</sequence>
<evidence type="ECO:0000313" key="2">
    <source>
        <dbReference type="Proteomes" id="UP001230649"/>
    </source>
</evidence>
<dbReference type="Proteomes" id="UP001230649">
    <property type="component" value="Unassembled WGS sequence"/>
</dbReference>
<organism evidence="1 2">
    <name type="scientific">Naganishia adeliensis</name>
    <dbReference type="NCBI Taxonomy" id="92952"/>
    <lineage>
        <taxon>Eukaryota</taxon>
        <taxon>Fungi</taxon>
        <taxon>Dikarya</taxon>
        <taxon>Basidiomycota</taxon>
        <taxon>Agaricomycotina</taxon>
        <taxon>Tremellomycetes</taxon>
        <taxon>Filobasidiales</taxon>
        <taxon>Filobasidiaceae</taxon>
        <taxon>Naganishia</taxon>
    </lineage>
</organism>
<protein>
    <submittedName>
        <fullName evidence="1">Uncharacterized protein</fullName>
    </submittedName>
</protein>
<accession>A0ACC2VNL5</accession>
<reference evidence="1" key="1">
    <citation type="submission" date="2023-04" db="EMBL/GenBank/DDBJ databases">
        <title>Draft Genome sequencing of Naganishia species isolated from polar environments using Oxford Nanopore Technology.</title>
        <authorList>
            <person name="Leo P."/>
            <person name="Venkateswaran K."/>
        </authorList>
    </citation>
    <scope>NUCLEOTIDE SEQUENCE</scope>
    <source>
        <strain evidence="1">MNA-CCFEE 5262</strain>
    </source>
</reference>
<comment type="caution">
    <text evidence="1">The sequence shown here is derived from an EMBL/GenBank/DDBJ whole genome shotgun (WGS) entry which is preliminary data.</text>
</comment>
<evidence type="ECO:0000313" key="1">
    <source>
        <dbReference type="EMBL" id="KAJ9100226.1"/>
    </source>
</evidence>
<name>A0ACC2VNL5_9TREE</name>
<dbReference type="EMBL" id="JASBWS010000077">
    <property type="protein sequence ID" value="KAJ9100226.1"/>
    <property type="molecule type" value="Genomic_DNA"/>
</dbReference>
<keyword evidence="2" id="KW-1185">Reference proteome</keyword>
<proteinExistence type="predicted"/>